<dbReference type="RefSeq" id="XP_022285246.1">
    <property type="nucleotide sequence ID" value="XM_022429686.1"/>
</dbReference>
<protein>
    <submittedName>
        <fullName evidence="1">Uncharacterized protein</fullName>
    </submittedName>
</protein>
<accession>A0A219APN1</accession>
<gene>
    <name evidence="1" type="ORF">VFPPC_18025</name>
</gene>
<dbReference type="Proteomes" id="UP000078397">
    <property type="component" value="Unassembled WGS sequence"/>
</dbReference>
<comment type="caution">
    <text evidence="1">The sequence shown here is derived from an EMBL/GenBank/DDBJ whole genome shotgun (WGS) entry which is preliminary data.</text>
</comment>
<sequence>MGIQLQTVVARRLGCHLVLLYSVARTQVSNIKKACGRISAECCFLPPCDKRDVDNARLCRCRDECDCGS</sequence>
<evidence type="ECO:0000313" key="1">
    <source>
        <dbReference type="EMBL" id="OWT42770.1"/>
    </source>
</evidence>
<dbReference type="KEGG" id="pchm:VFPPC_18025"/>
<evidence type="ECO:0000313" key="2">
    <source>
        <dbReference type="Proteomes" id="UP000078397"/>
    </source>
</evidence>
<dbReference type="EMBL" id="LSBJ02000006">
    <property type="protein sequence ID" value="OWT42770.1"/>
    <property type="molecule type" value="Genomic_DNA"/>
</dbReference>
<dbReference type="GeneID" id="33936901"/>
<name>A0A219APN1_METCM</name>
<reference evidence="1 2" key="1">
    <citation type="journal article" date="2016" name="PLoS Pathog.">
        <title>Biosynthesis of antibiotic leucinostatins in bio-control fungus Purpureocillium lilacinum and their inhibition on phytophthora revealed by genome mining.</title>
        <authorList>
            <person name="Wang G."/>
            <person name="Liu Z."/>
            <person name="Lin R."/>
            <person name="Li E."/>
            <person name="Mao Z."/>
            <person name="Ling J."/>
            <person name="Yang Y."/>
            <person name="Yin W.B."/>
            <person name="Xie B."/>
        </authorList>
    </citation>
    <scope>NUCLEOTIDE SEQUENCE [LARGE SCALE GENOMIC DNA]</scope>
    <source>
        <strain evidence="1">170</strain>
    </source>
</reference>
<proteinExistence type="predicted"/>
<dbReference type="AlphaFoldDB" id="A0A219APN1"/>
<organism evidence="1 2">
    <name type="scientific">Pochonia chlamydosporia 170</name>
    <dbReference type="NCBI Taxonomy" id="1380566"/>
    <lineage>
        <taxon>Eukaryota</taxon>
        <taxon>Fungi</taxon>
        <taxon>Dikarya</taxon>
        <taxon>Ascomycota</taxon>
        <taxon>Pezizomycotina</taxon>
        <taxon>Sordariomycetes</taxon>
        <taxon>Hypocreomycetidae</taxon>
        <taxon>Hypocreales</taxon>
        <taxon>Clavicipitaceae</taxon>
        <taxon>Pochonia</taxon>
    </lineage>
</organism>
<keyword evidence="2" id="KW-1185">Reference proteome</keyword>